<dbReference type="OrthoDB" id="5428495at2759"/>
<evidence type="ECO:0000256" key="4">
    <source>
        <dbReference type="ARBA" id="ARBA00023002"/>
    </source>
</evidence>
<evidence type="ECO:0000256" key="5">
    <source>
        <dbReference type="ARBA" id="ARBA00023033"/>
    </source>
</evidence>
<keyword evidence="2" id="KW-0285">Flavoprotein</keyword>
<evidence type="ECO:0000256" key="1">
    <source>
        <dbReference type="ARBA" id="ARBA00007992"/>
    </source>
</evidence>
<evidence type="ECO:0000259" key="6">
    <source>
        <dbReference type="Pfam" id="PF01494"/>
    </source>
</evidence>
<evidence type="ECO:0000313" key="8">
    <source>
        <dbReference type="Proteomes" id="UP000623467"/>
    </source>
</evidence>
<dbReference type="PANTHER" id="PTHR13789">
    <property type="entry name" value="MONOOXYGENASE"/>
    <property type="match status" value="1"/>
</dbReference>
<dbReference type="AlphaFoldDB" id="A0A8H6Y7C1"/>
<dbReference type="GO" id="GO:0004497">
    <property type="term" value="F:monooxygenase activity"/>
    <property type="evidence" value="ECO:0007669"/>
    <property type="project" value="UniProtKB-KW"/>
</dbReference>
<dbReference type="EMBL" id="JACAZH010000011">
    <property type="protein sequence ID" value="KAF7355635.1"/>
    <property type="molecule type" value="Genomic_DNA"/>
</dbReference>
<evidence type="ECO:0000313" key="7">
    <source>
        <dbReference type="EMBL" id="KAF7355635.1"/>
    </source>
</evidence>
<sequence length="446" mass="49568">MSVNSQQAPLKIKCLIVGGGIAGLACSYALRLSGHETVVVDQHGMQGKTEGCIQSPPNMTRILARWPGMASFLLTHGTRCTGLSFRQGKTSEPVGFMKFHHQIMSELEAEFLVIQHNDLRRKLYSLCSDAGVLFKDGKVTGVVKSADGVRVRLENGEMLRGTIVVGADGHNSFVRSFVMDEHTKPEHIVSGVNISIPTRIIREDEEFSSLCKENEFTIWMGSGSSITGTLNNKNETFNLAICSPTFLESLDSNLYESHDLTCLRPFDLSGYDPKLQKLIKRGKNCRPTVHKVFKQEDVVGLDGSIVLVGDAAHSIVINGSHNASMAVEDAVTLGTLFSHLSDPKQIPIFTETYEELRLRRTNDTRISEYQSLVQISLPPGPLQEGRDAALKLTLDQTFEDFENCDSSDLLVQAWEQYIVLFSHDASEAVENWWSLNWWAKWSCGEE</sequence>
<comment type="similarity">
    <text evidence="1">Belongs to the paxM FAD-dependent monooxygenase family.</text>
</comment>
<dbReference type="InterPro" id="IPR050493">
    <property type="entry name" value="FAD-dep_Monooxygenase_BioMet"/>
</dbReference>
<protein>
    <submittedName>
        <fullName evidence="7">FAD-binding-3 domain-containing protein</fullName>
    </submittedName>
</protein>
<dbReference type="InterPro" id="IPR002938">
    <property type="entry name" value="FAD-bd"/>
</dbReference>
<name>A0A8H6Y7C1_9AGAR</name>
<dbReference type="GO" id="GO:0071949">
    <property type="term" value="F:FAD binding"/>
    <property type="evidence" value="ECO:0007669"/>
    <property type="project" value="InterPro"/>
</dbReference>
<keyword evidence="4" id="KW-0560">Oxidoreductase</keyword>
<comment type="caution">
    <text evidence="7">The sequence shown here is derived from an EMBL/GenBank/DDBJ whole genome shotgun (WGS) entry which is preliminary data.</text>
</comment>
<dbReference type="PANTHER" id="PTHR13789:SF306">
    <property type="entry name" value="HYDROXYLASE, PUTATIVE-RELATED"/>
    <property type="match status" value="1"/>
</dbReference>
<dbReference type="SUPFAM" id="SSF51905">
    <property type="entry name" value="FAD/NAD(P)-binding domain"/>
    <property type="match status" value="1"/>
</dbReference>
<evidence type="ECO:0000256" key="3">
    <source>
        <dbReference type="ARBA" id="ARBA00022827"/>
    </source>
</evidence>
<organism evidence="7 8">
    <name type="scientific">Mycena sanguinolenta</name>
    <dbReference type="NCBI Taxonomy" id="230812"/>
    <lineage>
        <taxon>Eukaryota</taxon>
        <taxon>Fungi</taxon>
        <taxon>Dikarya</taxon>
        <taxon>Basidiomycota</taxon>
        <taxon>Agaricomycotina</taxon>
        <taxon>Agaricomycetes</taxon>
        <taxon>Agaricomycetidae</taxon>
        <taxon>Agaricales</taxon>
        <taxon>Marasmiineae</taxon>
        <taxon>Mycenaceae</taxon>
        <taxon>Mycena</taxon>
    </lineage>
</organism>
<gene>
    <name evidence="7" type="ORF">MSAN_01481000</name>
</gene>
<accession>A0A8H6Y7C1</accession>
<keyword evidence="3" id="KW-0274">FAD</keyword>
<evidence type="ECO:0000256" key="2">
    <source>
        <dbReference type="ARBA" id="ARBA00022630"/>
    </source>
</evidence>
<dbReference type="PRINTS" id="PR00420">
    <property type="entry name" value="RNGMNOXGNASE"/>
</dbReference>
<dbReference type="Gene3D" id="3.50.50.60">
    <property type="entry name" value="FAD/NAD(P)-binding domain"/>
    <property type="match status" value="1"/>
</dbReference>
<keyword evidence="8" id="KW-1185">Reference proteome</keyword>
<dbReference type="Proteomes" id="UP000623467">
    <property type="component" value="Unassembled WGS sequence"/>
</dbReference>
<proteinExistence type="inferred from homology"/>
<dbReference type="InterPro" id="IPR036188">
    <property type="entry name" value="FAD/NAD-bd_sf"/>
</dbReference>
<dbReference type="Pfam" id="PF01494">
    <property type="entry name" value="FAD_binding_3"/>
    <property type="match status" value="1"/>
</dbReference>
<feature type="domain" description="FAD-binding" evidence="6">
    <location>
        <begin position="13"/>
        <end position="219"/>
    </location>
</feature>
<keyword evidence="5" id="KW-0503">Monooxygenase</keyword>
<reference evidence="7" key="1">
    <citation type="submission" date="2020-05" db="EMBL/GenBank/DDBJ databases">
        <title>Mycena genomes resolve the evolution of fungal bioluminescence.</title>
        <authorList>
            <person name="Tsai I.J."/>
        </authorList>
    </citation>
    <scope>NUCLEOTIDE SEQUENCE</scope>
    <source>
        <strain evidence="7">160909Yilan</strain>
    </source>
</reference>